<protein>
    <submittedName>
        <fullName evidence="1">Uncharacterized protein</fullName>
    </submittedName>
</protein>
<name>A0A834MH29_RHYFE</name>
<gene>
    <name evidence="1" type="ORF">GWI33_003763</name>
</gene>
<comment type="caution">
    <text evidence="1">The sequence shown here is derived from an EMBL/GenBank/DDBJ whole genome shotgun (WGS) entry which is preliminary data.</text>
</comment>
<reference evidence="1" key="1">
    <citation type="submission" date="2020-08" db="EMBL/GenBank/DDBJ databases">
        <title>Genome sequencing and assembly of the red palm weevil Rhynchophorus ferrugineus.</title>
        <authorList>
            <person name="Dias G.B."/>
            <person name="Bergman C.M."/>
            <person name="Manee M."/>
        </authorList>
    </citation>
    <scope>NUCLEOTIDE SEQUENCE</scope>
    <source>
        <strain evidence="1">AA-2017</strain>
        <tissue evidence="1">Whole larva</tissue>
    </source>
</reference>
<organism evidence="1 2">
    <name type="scientific">Rhynchophorus ferrugineus</name>
    <name type="common">Red palm weevil</name>
    <name type="synonym">Curculio ferrugineus</name>
    <dbReference type="NCBI Taxonomy" id="354439"/>
    <lineage>
        <taxon>Eukaryota</taxon>
        <taxon>Metazoa</taxon>
        <taxon>Ecdysozoa</taxon>
        <taxon>Arthropoda</taxon>
        <taxon>Hexapoda</taxon>
        <taxon>Insecta</taxon>
        <taxon>Pterygota</taxon>
        <taxon>Neoptera</taxon>
        <taxon>Endopterygota</taxon>
        <taxon>Coleoptera</taxon>
        <taxon>Polyphaga</taxon>
        <taxon>Cucujiformia</taxon>
        <taxon>Curculionidae</taxon>
        <taxon>Dryophthorinae</taxon>
        <taxon>Rhynchophorus</taxon>
    </lineage>
</organism>
<sequence>MAIGFPLLVFPHSTWMGLNPNFKCGSNFGNGYALYNGLDNGRKCHFSGGQKFFTKKVNMKLWREWLLIMFFISSASSICKKVILADKEIIECNPFCRNIRDYPTAYFCESTSLDDLMAEFTHAAAEYRGL</sequence>
<proteinExistence type="predicted"/>
<dbReference type="EMBL" id="JAACXV010000207">
    <property type="protein sequence ID" value="KAF7281971.1"/>
    <property type="molecule type" value="Genomic_DNA"/>
</dbReference>
<evidence type="ECO:0000313" key="2">
    <source>
        <dbReference type="Proteomes" id="UP000625711"/>
    </source>
</evidence>
<keyword evidence="2" id="KW-1185">Reference proteome</keyword>
<dbReference type="AlphaFoldDB" id="A0A834MH29"/>
<evidence type="ECO:0000313" key="1">
    <source>
        <dbReference type="EMBL" id="KAF7281971.1"/>
    </source>
</evidence>
<dbReference type="Proteomes" id="UP000625711">
    <property type="component" value="Unassembled WGS sequence"/>
</dbReference>
<accession>A0A834MH29</accession>